<keyword evidence="2" id="KW-1185">Reference proteome</keyword>
<dbReference type="RefSeq" id="WP_187996724.1">
    <property type="nucleotide sequence ID" value="NZ_JACEXG010000004.1"/>
</dbReference>
<dbReference type="Pfam" id="PF10698">
    <property type="entry name" value="DUF2505"/>
    <property type="match status" value="1"/>
</dbReference>
<evidence type="ECO:0000313" key="2">
    <source>
        <dbReference type="Proteomes" id="UP000705983"/>
    </source>
</evidence>
<reference evidence="2" key="1">
    <citation type="submission" date="2021-02" db="EMBL/GenBank/DDBJ databases">
        <title>Leucobacter sp. CX169.</title>
        <authorList>
            <person name="Cheng Y."/>
        </authorList>
    </citation>
    <scope>NUCLEOTIDE SEQUENCE [LARGE SCALE GENOMIC DNA]</scope>
    <source>
        <strain evidence="2">JY899</strain>
    </source>
</reference>
<name>A0ABS2TFL0_9ACTO</name>
<evidence type="ECO:0000313" key="1">
    <source>
        <dbReference type="EMBL" id="MBM9433422.1"/>
    </source>
</evidence>
<dbReference type="InterPro" id="IPR019639">
    <property type="entry name" value="DUF2505"/>
</dbReference>
<protein>
    <submittedName>
        <fullName evidence="1">DUF2505 domain-containing protein</fullName>
    </submittedName>
</protein>
<proteinExistence type="predicted"/>
<comment type="caution">
    <text evidence="1">The sequence shown here is derived from an EMBL/GenBank/DDBJ whole genome shotgun (WGS) entry which is preliminary data.</text>
</comment>
<accession>A0ABS2TFL0</accession>
<sequence>MHVERSITYHADLETVLGVLVSSNLASARAKAGGLDHPEHTLTKEHTAPEAVTVVTVPAEKLPDKARKLVSRTTVVTITQVWDGRGPERATASFTVDVGSLPVTIRLTQTLIAQGETTLSTFEGDVKVSIPFIGSKLEQLAASKVDAVLAADHRIVNSLLAAK</sequence>
<organism evidence="1 2">
    <name type="scientific">Flaviflexus equikiangi</name>
    <dbReference type="NCBI Taxonomy" id="2758573"/>
    <lineage>
        <taxon>Bacteria</taxon>
        <taxon>Bacillati</taxon>
        <taxon>Actinomycetota</taxon>
        <taxon>Actinomycetes</taxon>
        <taxon>Actinomycetales</taxon>
        <taxon>Actinomycetaceae</taxon>
        <taxon>Flaviflexus</taxon>
    </lineage>
</organism>
<dbReference type="Proteomes" id="UP000705983">
    <property type="component" value="Unassembled WGS sequence"/>
</dbReference>
<gene>
    <name evidence="1" type="ORF">JVW63_06905</name>
</gene>
<dbReference type="EMBL" id="JAFFJS010000004">
    <property type="protein sequence ID" value="MBM9433422.1"/>
    <property type="molecule type" value="Genomic_DNA"/>
</dbReference>